<dbReference type="EMBL" id="UZAE01000171">
    <property type="protein sequence ID" value="VDN96441.1"/>
    <property type="molecule type" value="Genomic_DNA"/>
</dbReference>
<dbReference type="GO" id="GO:0008270">
    <property type="term" value="F:zinc ion binding"/>
    <property type="evidence" value="ECO:0007669"/>
    <property type="project" value="UniProtKB-KW"/>
</dbReference>
<feature type="domain" description="RING-type" evidence="4">
    <location>
        <begin position="80"/>
        <end position="120"/>
    </location>
</feature>
<evidence type="ECO:0000256" key="2">
    <source>
        <dbReference type="ARBA" id="ARBA00022833"/>
    </source>
</evidence>
<evidence type="ECO:0000313" key="5">
    <source>
        <dbReference type="EMBL" id="VDN96441.1"/>
    </source>
</evidence>
<dbReference type="AlphaFoldDB" id="A0A0R3T149"/>
<dbReference type="InterPro" id="IPR013083">
    <property type="entry name" value="Znf_RING/FYVE/PHD"/>
</dbReference>
<keyword evidence="2" id="KW-0862">Zinc</keyword>
<protein>
    <submittedName>
        <fullName evidence="7">Anaphase-promoting complex subunit 11</fullName>
    </submittedName>
</protein>
<keyword evidence="1 3" id="KW-0863">Zinc-finger</keyword>
<dbReference type="SUPFAM" id="SSF57903">
    <property type="entry name" value="FYVE/PHD zinc finger"/>
    <property type="match status" value="1"/>
</dbReference>
<name>A0A0R3T149_RODNA</name>
<dbReference type="SMART" id="SM00184">
    <property type="entry name" value="RING"/>
    <property type="match status" value="2"/>
</dbReference>
<gene>
    <name evidence="5" type="ORF">HNAJ_LOCUS582</name>
</gene>
<dbReference type="InterPro" id="IPR011011">
    <property type="entry name" value="Znf_FYVE_PHD"/>
</dbReference>
<feature type="domain" description="RING-type" evidence="4">
    <location>
        <begin position="6"/>
        <end position="46"/>
    </location>
</feature>
<dbReference type="SUPFAM" id="SSF57850">
    <property type="entry name" value="RING/U-box"/>
    <property type="match status" value="2"/>
</dbReference>
<evidence type="ECO:0000313" key="6">
    <source>
        <dbReference type="Proteomes" id="UP000278807"/>
    </source>
</evidence>
<accession>A0A0R3T149</accession>
<dbReference type="OrthoDB" id="1630758at2759"/>
<dbReference type="WBParaSite" id="HNAJ_0000058101-mRNA-1">
    <property type="protein sequence ID" value="HNAJ_0000058101-mRNA-1"/>
    <property type="gene ID" value="HNAJ_0000058101"/>
</dbReference>
<organism evidence="7">
    <name type="scientific">Rodentolepis nana</name>
    <name type="common">Dwarf tapeworm</name>
    <name type="synonym">Hymenolepis nana</name>
    <dbReference type="NCBI Taxonomy" id="102285"/>
    <lineage>
        <taxon>Eukaryota</taxon>
        <taxon>Metazoa</taxon>
        <taxon>Spiralia</taxon>
        <taxon>Lophotrochozoa</taxon>
        <taxon>Platyhelminthes</taxon>
        <taxon>Cestoda</taxon>
        <taxon>Eucestoda</taxon>
        <taxon>Cyclophyllidea</taxon>
        <taxon>Hymenolepididae</taxon>
        <taxon>Rodentolepis</taxon>
    </lineage>
</organism>
<reference evidence="7" key="1">
    <citation type="submission" date="2017-02" db="UniProtKB">
        <authorList>
            <consortium name="WormBaseParasite"/>
        </authorList>
    </citation>
    <scope>IDENTIFICATION</scope>
</reference>
<dbReference type="Proteomes" id="UP000278807">
    <property type="component" value="Unassembled WGS sequence"/>
</dbReference>
<sequence>MNNSVCLICKGNIKTIFAVPCTCDHVFHLACLMRWISQKTTDHYCPCPQSSCDKEFDSLNVLSTDVGGLKLLTTINNLICPICIDVLKSPSVIMNCCGRTICLDCFIPALERKSECPMDRSGLNEITALSWTQDSATLFRDYNPTVKYLKDIGRALSSNYTCRLCKSPEDADNIYFCISCSAYYHRKCDPNIVFQCHPFIWICRSCIEQSRGEPK</sequence>
<proteinExistence type="predicted"/>
<dbReference type="Pfam" id="PF13923">
    <property type="entry name" value="zf-C3HC4_2"/>
    <property type="match status" value="1"/>
</dbReference>
<keyword evidence="1 3" id="KW-0479">Metal-binding</keyword>
<evidence type="ECO:0000256" key="3">
    <source>
        <dbReference type="PROSITE-ProRule" id="PRU00175"/>
    </source>
</evidence>
<dbReference type="InterPro" id="IPR001841">
    <property type="entry name" value="Znf_RING"/>
</dbReference>
<evidence type="ECO:0000259" key="4">
    <source>
        <dbReference type="PROSITE" id="PS50089"/>
    </source>
</evidence>
<keyword evidence="6" id="KW-1185">Reference proteome</keyword>
<evidence type="ECO:0000313" key="7">
    <source>
        <dbReference type="WBParaSite" id="HNAJ_0000058101-mRNA-1"/>
    </source>
</evidence>
<reference evidence="5 6" key="2">
    <citation type="submission" date="2018-11" db="EMBL/GenBank/DDBJ databases">
        <authorList>
            <consortium name="Pathogen Informatics"/>
        </authorList>
    </citation>
    <scope>NUCLEOTIDE SEQUENCE [LARGE SCALE GENOMIC DNA]</scope>
</reference>
<dbReference type="PROSITE" id="PS50089">
    <property type="entry name" value="ZF_RING_2"/>
    <property type="match status" value="2"/>
</dbReference>
<dbReference type="Gene3D" id="3.30.40.10">
    <property type="entry name" value="Zinc/RING finger domain, C3HC4 (zinc finger)"/>
    <property type="match status" value="3"/>
</dbReference>
<evidence type="ECO:0000256" key="1">
    <source>
        <dbReference type="ARBA" id="ARBA00022771"/>
    </source>
</evidence>